<keyword evidence="10 15" id="KW-1133">Transmembrane helix</keyword>
<evidence type="ECO:0000256" key="12">
    <source>
        <dbReference type="ARBA" id="ARBA00023136"/>
    </source>
</evidence>
<comment type="subcellular location">
    <subcellularLocation>
        <location evidence="2 15">Golgi apparatus membrane</location>
        <topology evidence="2 15">Single-pass type II membrane protein</topology>
    </subcellularLocation>
</comment>
<comment type="cofactor">
    <cofactor evidence="1">
        <name>Mn(2+)</name>
        <dbReference type="ChEBI" id="CHEBI:29035"/>
    </cofactor>
</comment>
<comment type="similarity">
    <text evidence="5 15">Belongs to the glycosyltransferase 31 family.</text>
</comment>
<protein>
    <recommendedName>
        <fullName evidence="15">Hexosyltransferase</fullName>
        <ecNumber evidence="15">2.4.1.-</ecNumber>
    </recommendedName>
</protein>
<dbReference type="GO" id="GO:0006493">
    <property type="term" value="P:protein O-linked glycosylation"/>
    <property type="evidence" value="ECO:0007669"/>
    <property type="project" value="TreeGrafter"/>
</dbReference>
<evidence type="ECO:0000256" key="1">
    <source>
        <dbReference type="ARBA" id="ARBA00001936"/>
    </source>
</evidence>
<comment type="caution">
    <text evidence="16">The sequence shown here is derived from an EMBL/GenBank/DDBJ whole genome shotgun (WGS) entry which is preliminary data.</text>
</comment>
<evidence type="ECO:0000256" key="2">
    <source>
        <dbReference type="ARBA" id="ARBA00004323"/>
    </source>
</evidence>
<organism evidence="16 17">
    <name type="scientific">Stichopus japonicus</name>
    <name type="common">Sea cucumber</name>
    <dbReference type="NCBI Taxonomy" id="307972"/>
    <lineage>
        <taxon>Eukaryota</taxon>
        <taxon>Metazoa</taxon>
        <taxon>Echinodermata</taxon>
        <taxon>Eleutherozoa</taxon>
        <taxon>Echinozoa</taxon>
        <taxon>Holothuroidea</taxon>
        <taxon>Aspidochirotacea</taxon>
        <taxon>Aspidochirotida</taxon>
        <taxon>Stichopodidae</taxon>
        <taxon>Apostichopus</taxon>
    </lineage>
</organism>
<accession>A0A2G8L4E1</accession>
<dbReference type="GO" id="GO:0047220">
    <property type="term" value="F:galactosylxylosylprotein 3-beta-galactosyltransferase activity"/>
    <property type="evidence" value="ECO:0007669"/>
    <property type="project" value="TreeGrafter"/>
</dbReference>
<name>A0A2G8L4E1_STIJA</name>
<evidence type="ECO:0000313" key="17">
    <source>
        <dbReference type="Proteomes" id="UP000230750"/>
    </source>
</evidence>
<keyword evidence="7 16" id="KW-0808">Transferase</keyword>
<keyword evidence="6 15" id="KW-0328">Glycosyltransferase</keyword>
<sequence length="368" mass="42552">MVVVIIQSNVRANVTEIWIKVPSLSIRTRSGMNYKAQRKVGRMVRTTNPFLIIIPGLSFIAIFLYLARCNPSGGQCAGNDHQSADIFSRDDSAIVHKKYKASLVVFILSAPPLLTRREELRNNWLQKQNKDVMIRFVLGTAKISEKEFAELKKENDKFKDLLYLTNVEDAFKSLTRKVLEMMVWADSNVEFDYMLKVDDDSFVRLDVLQRELESKSKVKLYWGFFDGRAHVHRNGKYGEADWVLCDRYIPYALGGGYVISSDLVHFVARNAPYLKLHHAEDVSLGSWLAPVDVTREHDPRFDTEYKSRGCRNVYIISHKQSIESLRNKWQHLQSTGKMCESEQQLRQSYVYNWNKLPSECCERVQGVP</sequence>
<evidence type="ECO:0000256" key="8">
    <source>
        <dbReference type="ARBA" id="ARBA00022692"/>
    </source>
</evidence>
<proteinExistence type="inferred from homology"/>
<dbReference type="Pfam" id="PF01762">
    <property type="entry name" value="Galactosyl_T"/>
    <property type="match status" value="1"/>
</dbReference>
<dbReference type="FunFam" id="3.90.550.50:FF:000018">
    <property type="entry name" value="Hexosyltransferase"/>
    <property type="match status" value="1"/>
</dbReference>
<evidence type="ECO:0000256" key="4">
    <source>
        <dbReference type="ARBA" id="ARBA00005093"/>
    </source>
</evidence>
<evidence type="ECO:0000256" key="11">
    <source>
        <dbReference type="ARBA" id="ARBA00023034"/>
    </source>
</evidence>
<evidence type="ECO:0000256" key="15">
    <source>
        <dbReference type="RuleBase" id="RU363063"/>
    </source>
</evidence>
<keyword evidence="11 15" id="KW-0333">Golgi apparatus</keyword>
<dbReference type="GO" id="GO:0000139">
    <property type="term" value="C:Golgi membrane"/>
    <property type="evidence" value="ECO:0007669"/>
    <property type="project" value="UniProtKB-SubCell"/>
</dbReference>
<gene>
    <name evidence="16" type="ORF">BSL78_08025</name>
</gene>
<dbReference type="OrthoDB" id="1158011at2759"/>
<evidence type="ECO:0000313" key="16">
    <source>
        <dbReference type="EMBL" id="PIK55075.1"/>
    </source>
</evidence>
<keyword evidence="9 15" id="KW-0735">Signal-anchor</keyword>
<evidence type="ECO:0000256" key="14">
    <source>
        <dbReference type="ARBA" id="ARBA00023211"/>
    </source>
</evidence>
<keyword evidence="8 15" id="KW-0812">Transmembrane</keyword>
<evidence type="ECO:0000256" key="3">
    <source>
        <dbReference type="ARBA" id="ARBA00004840"/>
    </source>
</evidence>
<comment type="pathway">
    <text evidence="4">Glycan metabolism; heparan sulfate biosynthesis.</text>
</comment>
<keyword evidence="12 15" id="KW-0472">Membrane</keyword>
<keyword evidence="13" id="KW-0325">Glycoprotein</keyword>
<dbReference type="Gene3D" id="3.90.550.50">
    <property type="match status" value="1"/>
</dbReference>
<evidence type="ECO:0000256" key="13">
    <source>
        <dbReference type="ARBA" id="ARBA00023180"/>
    </source>
</evidence>
<dbReference type="Proteomes" id="UP000230750">
    <property type="component" value="Unassembled WGS sequence"/>
</dbReference>
<feature type="transmembrane region" description="Helical" evidence="15">
    <location>
        <begin position="48"/>
        <end position="67"/>
    </location>
</feature>
<evidence type="ECO:0000256" key="6">
    <source>
        <dbReference type="ARBA" id="ARBA00022676"/>
    </source>
</evidence>
<reference evidence="16 17" key="1">
    <citation type="journal article" date="2017" name="PLoS Biol.">
        <title>The sea cucumber genome provides insights into morphological evolution and visceral regeneration.</title>
        <authorList>
            <person name="Zhang X."/>
            <person name="Sun L."/>
            <person name="Yuan J."/>
            <person name="Sun Y."/>
            <person name="Gao Y."/>
            <person name="Zhang L."/>
            <person name="Li S."/>
            <person name="Dai H."/>
            <person name="Hamel J.F."/>
            <person name="Liu C."/>
            <person name="Yu Y."/>
            <person name="Liu S."/>
            <person name="Lin W."/>
            <person name="Guo K."/>
            <person name="Jin S."/>
            <person name="Xu P."/>
            <person name="Storey K.B."/>
            <person name="Huan P."/>
            <person name="Zhang T."/>
            <person name="Zhou Y."/>
            <person name="Zhang J."/>
            <person name="Lin C."/>
            <person name="Li X."/>
            <person name="Xing L."/>
            <person name="Huo D."/>
            <person name="Sun M."/>
            <person name="Wang L."/>
            <person name="Mercier A."/>
            <person name="Li F."/>
            <person name="Yang H."/>
            <person name="Xiang J."/>
        </authorList>
    </citation>
    <scope>NUCLEOTIDE SEQUENCE [LARGE SCALE GENOMIC DNA]</scope>
    <source>
        <strain evidence="16">Shaxun</strain>
        <tissue evidence="16">Muscle</tissue>
    </source>
</reference>
<dbReference type="InterPro" id="IPR002659">
    <property type="entry name" value="Glyco_trans_31"/>
</dbReference>
<evidence type="ECO:0000256" key="9">
    <source>
        <dbReference type="ARBA" id="ARBA00022968"/>
    </source>
</evidence>
<dbReference type="PANTHER" id="PTHR11214:SF3">
    <property type="entry name" value="BETA-1,3-GALACTOSYLTRANSFERASE 6"/>
    <property type="match status" value="1"/>
</dbReference>
<dbReference type="GO" id="GO:0006024">
    <property type="term" value="P:glycosaminoglycan biosynthetic process"/>
    <property type="evidence" value="ECO:0007669"/>
    <property type="project" value="UniProtKB-ARBA"/>
</dbReference>
<evidence type="ECO:0000256" key="10">
    <source>
        <dbReference type="ARBA" id="ARBA00022989"/>
    </source>
</evidence>
<dbReference type="PANTHER" id="PTHR11214">
    <property type="entry name" value="BETA-1,3-N-ACETYLGLUCOSAMINYLTRANSFERASE"/>
    <property type="match status" value="1"/>
</dbReference>
<dbReference type="EC" id="2.4.1.-" evidence="15"/>
<comment type="pathway">
    <text evidence="3">Glycan metabolism; chondroitin sulfate biosynthesis.</text>
</comment>
<dbReference type="STRING" id="307972.A0A2G8L4E1"/>
<evidence type="ECO:0000256" key="5">
    <source>
        <dbReference type="ARBA" id="ARBA00008661"/>
    </source>
</evidence>
<evidence type="ECO:0000256" key="7">
    <source>
        <dbReference type="ARBA" id="ARBA00022679"/>
    </source>
</evidence>
<dbReference type="AlphaFoldDB" id="A0A2G8L4E1"/>
<keyword evidence="17" id="KW-1185">Reference proteome</keyword>
<keyword evidence="14" id="KW-0464">Manganese</keyword>
<dbReference type="EMBL" id="MRZV01000226">
    <property type="protein sequence ID" value="PIK55075.1"/>
    <property type="molecule type" value="Genomic_DNA"/>
</dbReference>